<dbReference type="Pfam" id="PF10727">
    <property type="entry name" value="Rossmann-like"/>
    <property type="match status" value="1"/>
</dbReference>
<dbReference type="Gene3D" id="3.40.50.720">
    <property type="entry name" value="NAD(P)-binding Rossmann-like Domain"/>
    <property type="match status" value="1"/>
</dbReference>
<dbReference type="InterPro" id="IPR037108">
    <property type="entry name" value="TM1727-like_C_sf"/>
</dbReference>
<evidence type="ECO:0008006" key="5">
    <source>
        <dbReference type="Google" id="ProtNLM"/>
    </source>
</evidence>
<dbReference type="EMBL" id="OMOD01000165">
    <property type="protein sequence ID" value="SPF46915.1"/>
    <property type="molecule type" value="Genomic_DNA"/>
</dbReference>
<dbReference type="Pfam" id="PF10728">
    <property type="entry name" value="DUF2520"/>
    <property type="match status" value="1"/>
</dbReference>
<protein>
    <recommendedName>
        <fullName evidence="5">DUF2520 domain-containing protein</fullName>
    </recommendedName>
</protein>
<dbReference type="PANTHER" id="PTHR40459">
    <property type="entry name" value="CONSERVED HYPOTHETICAL ALANINE AND LEUCINE RICH PROTEIN"/>
    <property type="match status" value="1"/>
</dbReference>
<dbReference type="Gene3D" id="1.10.1040.20">
    <property type="entry name" value="ProC-like, C-terminal domain"/>
    <property type="match status" value="1"/>
</dbReference>
<evidence type="ECO:0000259" key="2">
    <source>
        <dbReference type="Pfam" id="PF10728"/>
    </source>
</evidence>
<reference evidence="4" key="1">
    <citation type="submission" date="2018-02" db="EMBL/GenBank/DDBJ databases">
        <authorList>
            <person name="Hausmann B."/>
        </authorList>
    </citation>
    <scope>NUCLEOTIDE SEQUENCE [LARGE SCALE GENOMIC DNA]</scope>
    <source>
        <strain evidence="4">Peat soil MAG SbA1</strain>
    </source>
</reference>
<dbReference type="InterPro" id="IPR018931">
    <property type="entry name" value="DUF2520"/>
</dbReference>
<dbReference type="AlphaFoldDB" id="A0A2U3L4S6"/>
<gene>
    <name evidence="3" type="ORF">SBA1_690012</name>
</gene>
<evidence type="ECO:0000259" key="1">
    <source>
        <dbReference type="Pfam" id="PF10727"/>
    </source>
</evidence>
<dbReference type="InterPro" id="IPR019665">
    <property type="entry name" value="OxRdtase/DH_put_Rossmann_dom"/>
</dbReference>
<evidence type="ECO:0000313" key="4">
    <source>
        <dbReference type="Proteomes" id="UP000238701"/>
    </source>
</evidence>
<feature type="domain" description="DUF2520" evidence="2">
    <location>
        <begin position="142"/>
        <end position="269"/>
    </location>
</feature>
<dbReference type="SUPFAM" id="SSF51735">
    <property type="entry name" value="NAD(P)-binding Rossmann-fold domains"/>
    <property type="match status" value="1"/>
</dbReference>
<dbReference type="OrthoDB" id="9810755at2"/>
<name>A0A2U3L4S6_9BACT</name>
<dbReference type="Proteomes" id="UP000238701">
    <property type="component" value="Unassembled WGS sequence"/>
</dbReference>
<evidence type="ECO:0000313" key="3">
    <source>
        <dbReference type="EMBL" id="SPF46915.1"/>
    </source>
</evidence>
<sequence>MLPGMATKPRIVIVGAGNFGTALAVSLRGAGYAIEAVIARRRGASLRKARTLARQVGAAASVGLPAKVQAKVIWFCVPDGQIALAARDLASKIEWDGKIALHSSGALASDELHALRRRGAAVASAHPMMTFVRASRPSLAGVPFAVEGDAAAVRAARRIVNDLAGYSCAIRKKDKAAYHAWGAFASPLFTALVATGEQVAILAGVKRREARRRIIPILLQTLANYASYGADGAFSGPIVRGDVDTVRRHLRVLGKVPPAREVYAALARAALRYLPAKRRGELTNALRG</sequence>
<dbReference type="PANTHER" id="PTHR40459:SF1">
    <property type="entry name" value="CONSERVED HYPOTHETICAL ALANINE AND LEUCINE RICH PROTEIN"/>
    <property type="match status" value="1"/>
</dbReference>
<accession>A0A2U3L4S6</accession>
<dbReference type="SUPFAM" id="SSF48179">
    <property type="entry name" value="6-phosphogluconate dehydrogenase C-terminal domain-like"/>
    <property type="match status" value="1"/>
</dbReference>
<feature type="domain" description="Putative oxidoreductase/dehydrogenase Rossmann-like" evidence="1">
    <location>
        <begin position="10"/>
        <end position="127"/>
    </location>
</feature>
<dbReference type="InterPro" id="IPR036291">
    <property type="entry name" value="NAD(P)-bd_dom_sf"/>
</dbReference>
<dbReference type="InterPro" id="IPR008927">
    <property type="entry name" value="6-PGluconate_DH-like_C_sf"/>
</dbReference>
<organism evidence="3 4">
    <name type="scientific">Candidatus Sulfotelmatobacter kueseliae</name>
    <dbReference type="NCBI Taxonomy" id="2042962"/>
    <lineage>
        <taxon>Bacteria</taxon>
        <taxon>Pseudomonadati</taxon>
        <taxon>Acidobacteriota</taxon>
        <taxon>Terriglobia</taxon>
        <taxon>Terriglobales</taxon>
        <taxon>Candidatus Korobacteraceae</taxon>
        <taxon>Candidatus Sulfotelmatobacter</taxon>
    </lineage>
</organism>
<proteinExistence type="predicted"/>